<feature type="compositionally biased region" description="Basic and acidic residues" evidence="1">
    <location>
        <begin position="53"/>
        <end position="70"/>
    </location>
</feature>
<dbReference type="PANTHER" id="PTHR33836:SF1">
    <property type="entry name" value="LOW-TEMPERATURE-INDUCED 65 KDA PROTEIN-RELATED"/>
    <property type="match status" value="1"/>
</dbReference>
<evidence type="ECO:0008006" key="6">
    <source>
        <dbReference type="Google" id="ProtNLM"/>
    </source>
</evidence>
<keyword evidence="5" id="KW-1185">Reference proteome</keyword>
<dbReference type="InterPro" id="IPR057059">
    <property type="entry name" value="LTI65/LTI78_PGEED"/>
</dbReference>
<dbReference type="InterPro" id="IPR056605">
    <property type="entry name" value="LTI65_LTI78_N"/>
</dbReference>
<evidence type="ECO:0000313" key="5">
    <source>
        <dbReference type="Proteomes" id="UP001552299"/>
    </source>
</evidence>
<sequence length="321" mass="34612">METVTAPSTTYLQGEHPPQAVEEQDHHEKKPVMKKVKDKVKKIKNAITKKSHGHGDEGVDDDVHHQHGDLDEGDDGFVEDDEMSEDPEVHGAPMYERSAIGMRTGGKERVGDGLGLSKTKFDEDPDAPRTETDTITRGGLRRGGEEIDVSPELSRSLEAMTISAQNDRGETELAKDQNSSYTGMVSSAASKVYGLVADAGSAVISKVKPEARKDVEDDAVEKQDKGLSIKEYITEKLTPGEDEKALSELITEAGQMRKNEAVEASPATEKTGFVEGGSGAGVMERLKETVTSLLGGGDRSPKSPATEAHSKVAQDNKDVYH</sequence>
<evidence type="ECO:0000313" key="4">
    <source>
        <dbReference type="EMBL" id="KAL0920332.1"/>
    </source>
</evidence>
<comment type="caution">
    <text evidence="4">The sequence shown here is derived from an EMBL/GenBank/DDBJ whole genome shotgun (WGS) entry which is preliminary data.</text>
</comment>
<feature type="compositionally biased region" description="Polar residues" evidence="1">
    <location>
        <begin position="1"/>
        <end position="12"/>
    </location>
</feature>
<dbReference type="EMBL" id="JANQDX010000008">
    <property type="protein sequence ID" value="KAL0920332.1"/>
    <property type="molecule type" value="Genomic_DNA"/>
</dbReference>
<protein>
    <recommendedName>
        <fullName evidence="6">Low-temperature-induced 65 kDa protein</fullName>
    </recommendedName>
</protein>
<accession>A0ABD0VCU5</accession>
<feature type="domain" description="LTI65/LTI78 N-terminal" evidence="3">
    <location>
        <begin position="25"/>
        <end position="100"/>
    </location>
</feature>
<feature type="compositionally biased region" description="Basic residues" evidence="1">
    <location>
        <begin position="32"/>
        <end position="52"/>
    </location>
</feature>
<feature type="compositionally biased region" description="Basic and acidic residues" evidence="1">
    <location>
        <begin position="119"/>
        <end position="134"/>
    </location>
</feature>
<feature type="domain" description="LTI65/LTI78 PGEED repeat" evidence="2">
    <location>
        <begin position="224"/>
        <end position="253"/>
    </location>
</feature>
<dbReference type="Pfam" id="PF23399">
    <property type="entry name" value="LTI65_PGEED"/>
    <property type="match status" value="1"/>
</dbReference>
<name>A0ABD0VCU5_DENTH</name>
<organism evidence="4 5">
    <name type="scientific">Dendrobium thyrsiflorum</name>
    <name type="common">Pinecone-like raceme dendrobium</name>
    <name type="synonym">Orchid</name>
    <dbReference type="NCBI Taxonomy" id="117978"/>
    <lineage>
        <taxon>Eukaryota</taxon>
        <taxon>Viridiplantae</taxon>
        <taxon>Streptophyta</taxon>
        <taxon>Embryophyta</taxon>
        <taxon>Tracheophyta</taxon>
        <taxon>Spermatophyta</taxon>
        <taxon>Magnoliopsida</taxon>
        <taxon>Liliopsida</taxon>
        <taxon>Asparagales</taxon>
        <taxon>Orchidaceae</taxon>
        <taxon>Epidendroideae</taxon>
        <taxon>Malaxideae</taxon>
        <taxon>Dendrobiinae</taxon>
        <taxon>Dendrobium</taxon>
    </lineage>
</organism>
<feature type="region of interest" description="Disordered" evidence="1">
    <location>
        <begin position="292"/>
        <end position="321"/>
    </location>
</feature>
<dbReference type="PANTHER" id="PTHR33836">
    <property type="entry name" value="LOW-TEMPERATURE-INDUCED 65 KDA PROTEIN-RELATED"/>
    <property type="match status" value="1"/>
</dbReference>
<gene>
    <name evidence="4" type="ORF">M5K25_009460</name>
</gene>
<feature type="region of interest" description="Disordered" evidence="1">
    <location>
        <begin position="1"/>
        <end position="153"/>
    </location>
</feature>
<dbReference type="InterPro" id="IPR037491">
    <property type="entry name" value="LTI78/LTI65"/>
</dbReference>
<dbReference type="Pfam" id="PF23403">
    <property type="entry name" value="LTI65_LTI78_N"/>
    <property type="match status" value="1"/>
</dbReference>
<proteinExistence type="predicted"/>
<evidence type="ECO:0000256" key="1">
    <source>
        <dbReference type="SAM" id="MobiDB-lite"/>
    </source>
</evidence>
<evidence type="ECO:0000259" key="3">
    <source>
        <dbReference type="Pfam" id="PF23403"/>
    </source>
</evidence>
<feature type="compositionally biased region" description="Basic and acidic residues" evidence="1">
    <location>
        <begin position="308"/>
        <end position="321"/>
    </location>
</feature>
<evidence type="ECO:0000259" key="2">
    <source>
        <dbReference type="Pfam" id="PF23399"/>
    </source>
</evidence>
<dbReference type="AlphaFoldDB" id="A0ABD0VCU5"/>
<feature type="compositionally biased region" description="Acidic residues" evidence="1">
    <location>
        <begin position="71"/>
        <end position="86"/>
    </location>
</feature>
<reference evidence="4 5" key="1">
    <citation type="journal article" date="2024" name="Plant Biotechnol. J.">
        <title>Dendrobium thyrsiflorum genome and its molecular insights into genes involved in important horticultural traits.</title>
        <authorList>
            <person name="Chen B."/>
            <person name="Wang J.Y."/>
            <person name="Zheng P.J."/>
            <person name="Li K.L."/>
            <person name="Liang Y.M."/>
            <person name="Chen X.F."/>
            <person name="Zhang C."/>
            <person name="Zhao X."/>
            <person name="He X."/>
            <person name="Zhang G.Q."/>
            <person name="Liu Z.J."/>
            <person name="Xu Q."/>
        </authorList>
    </citation>
    <scope>NUCLEOTIDE SEQUENCE [LARGE SCALE GENOMIC DNA]</scope>
    <source>
        <strain evidence="4">GZMU011</strain>
    </source>
</reference>
<feature type="region of interest" description="Disordered" evidence="1">
    <location>
        <begin position="257"/>
        <end position="280"/>
    </location>
</feature>
<dbReference type="Proteomes" id="UP001552299">
    <property type="component" value="Unassembled WGS sequence"/>
</dbReference>